<protein>
    <submittedName>
        <fullName evidence="6">Fimbrial protein</fullName>
    </submittedName>
</protein>
<feature type="signal peptide" evidence="4">
    <location>
        <begin position="1"/>
        <end position="24"/>
    </location>
</feature>
<dbReference type="RefSeq" id="WP_254475625.1">
    <property type="nucleotide sequence ID" value="NZ_CP113432.1"/>
</dbReference>
<evidence type="ECO:0000256" key="2">
    <source>
        <dbReference type="ARBA" id="ARBA00022729"/>
    </source>
</evidence>
<comment type="subcellular location">
    <subcellularLocation>
        <location evidence="1">Fimbrium</location>
    </subcellularLocation>
</comment>
<feature type="domain" description="Fimbrial-type adhesion" evidence="5">
    <location>
        <begin position="192"/>
        <end position="340"/>
    </location>
</feature>
<reference evidence="6" key="1">
    <citation type="submission" date="2022-11" db="EMBL/GenBank/DDBJ databases">
        <title>Pseudomonas triclosanedens sp. nov., a triclosan degrader isolated from activated sludge.</title>
        <authorList>
            <person name="Yin Y."/>
            <person name="Lu Z."/>
        </authorList>
    </citation>
    <scope>NUCLEOTIDE SEQUENCE</scope>
    <source>
        <strain evidence="6">ZM23</strain>
    </source>
</reference>
<evidence type="ECO:0000259" key="5">
    <source>
        <dbReference type="Pfam" id="PF00419"/>
    </source>
</evidence>
<name>A0ABY6ZUI4_9PSED</name>
<dbReference type="Gene3D" id="2.60.40.1090">
    <property type="entry name" value="Fimbrial-type adhesion domain"/>
    <property type="match status" value="1"/>
</dbReference>
<dbReference type="InterPro" id="IPR050263">
    <property type="entry name" value="Bact_Fimbrial_Adh_Pro"/>
</dbReference>
<evidence type="ECO:0000256" key="4">
    <source>
        <dbReference type="SAM" id="SignalP"/>
    </source>
</evidence>
<evidence type="ECO:0000256" key="3">
    <source>
        <dbReference type="ARBA" id="ARBA00023263"/>
    </source>
</evidence>
<proteinExistence type="predicted"/>
<dbReference type="InterPro" id="IPR000259">
    <property type="entry name" value="Adhesion_dom_fimbrial"/>
</dbReference>
<dbReference type="PANTHER" id="PTHR33420:SF31">
    <property type="entry name" value="TYPE 1 FIMBRIN D-MANNOSE SPECIFIC ADHESIN"/>
    <property type="match status" value="1"/>
</dbReference>
<dbReference type="EMBL" id="CP113432">
    <property type="protein sequence ID" value="WAI47658.1"/>
    <property type="molecule type" value="Genomic_DNA"/>
</dbReference>
<dbReference type="InterPro" id="IPR008966">
    <property type="entry name" value="Adhesion_dom_sf"/>
</dbReference>
<gene>
    <name evidence="6" type="ORF">OU419_17960</name>
</gene>
<dbReference type="SUPFAM" id="SSF49401">
    <property type="entry name" value="Bacterial adhesins"/>
    <property type="match status" value="1"/>
</dbReference>
<sequence length="340" mass="36698">MTKLKTLLALSALVLGVFSQSSHATICKPNPGPDPVAFNFDLSNVFQASNNQVGQTIDLTLHPGSQGASALCLGAIVGVETTTYRSYRTTQSVVFNDGPWQYLQLNDYLQGAVRLTDTAAGTYYPPIDYVHMGESLAIGTTYPLFVNDADMTLRLRVTKRFTDFVPIPRMKLFDVYVTTKNTDPLTTVVYTINVSGNIRVPQTCELDVGQTVKFDFGNISAAAFAAAGPGGKPDPVSPQSHNIAIKCTNIDAQALLTLRLEAKRSNADMMVSDNPDVGFKVADSSSVPLMPNNIASFIPFQLDDAASALVRIIAWPVSVTGQRPADGPFMASGYLRVDYQ</sequence>
<keyword evidence="2 4" id="KW-0732">Signal</keyword>
<dbReference type="Pfam" id="PF00419">
    <property type="entry name" value="Fimbrial"/>
    <property type="match status" value="1"/>
</dbReference>
<dbReference type="PANTHER" id="PTHR33420">
    <property type="entry name" value="FIMBRIAL SUBUNIT ELFA-RELATED"/>
    <property type="match status" value="1"/>
</dbReference>
<accession>A0ABY6ZUI4</accession>
<evidence type="ECO:0000313" key="6">
    <source>
        <dbReference type="EMBL" id="WAI47658.1"/>
    </source>
</evidence>
<feature type="chain" id="PRO_5045858478" evidence="4">
    <location>
        <begin position="25"/>
        <end position="340"/>
    </location>
</feature>
<dbReference type="Proteomes" id="UP001163624">
    <property type="component" value="Chromosome"/>
</dbReference>
<organism evidence="6 7">
    <name type="scientific">Pseudomonas triclosanedens</name>
    <dbReference type="NCBI Taxonomy" id="2961893"/>
    <lineage>
        <taxon>Bacteria</taxon>
        <taxon>Pseudomonadati</taxon>
        <taxon>Pseudomonadota</taxon>
        <taxon>Gammaproteobacteria</taxon>
        <taxon>Pseudomonadales</taxon>
        <taxon>Pseudomonadaceae</taxon>
        <taxon>Pseudomonas</taxon>
    </lineage>
</organism>
<keyword evidence="3" id="KW-0281">Fimbrium</keyword>
<dbReference type="InterPro" id="IPR036937">
    <property type="entry name" value="Adhesion_dom_fimbrial_sf"/>
</dbReference>
<evidence type="ECO:0000256" key="1">
    <source>
        <dbReference type="ARBA" id="ARBA00004561"/>
    </source>
</evidence>
<keyword evidence="7" id="KW-1185">Reference proteome</keyword>
<evidence type="ECO:0000313" key="7">
    <source>
        <dbReference type="Proteomes" id="UP001163624"/>
    </source>
</evidence>